<gene>
    <name evidence="12" type="ORF">Tci_008050</name>
</gene>
<dbReference type="GO" id="GO:0004190">
    <property type="term" value="F:aspartic-type endopeptidase activity"/>
    <property type="evidence" value="ECO:0007669"/>
    <property type="project" value="InterPro"/>
</dbReference>
<dbReference type="EC" id="2.7.7.49" evidence="1"/>
<dbReference type="SUPFAM" id="SSF56672">
    <property type="entry name" value="DNA/RNA polymerases"/>
    <property type="match status" value="1"/>
</dbReference>
<proteinExistence type="predicted"/>
<dbReference type="InterPro" id="IPR043502">
    <property type="entry name" value="DNA/RNA_pol_sf"/>
</dbReference>
<evidence type="ECO:0000256" key="5">
    <source>
        <dbReference type="ARBA" id="ARBA00022759"/>
    </source>
</evidence>
<feature type="domain" description="Reverse transcriptase" evidence="10">
    <location>
        <begin position="626"/>
        <end position="743"/>
    </location>
</feature>
<dbReference type="Pfam" id="PF08284">
    <property type="entry name" value="RVP_2"/>
    <property type="match status" value="1"/>
</dbReference>
<dbReference type="PANTHER" id="PTHR24559:SF427">
    <property type="entry name" value="RNA-DIRECTED DNA POLYMERASE"/>
    <property type="match status" value="1"/>
</dbReference>
<name>A0A6L2JHA0_TANCI</name>
<dbReference type="InterPro" id="IPR000477">
    <property type="entry name" value="RT_dom"/>
</dbReference>
<dbReference type="GO" id="GO:0004519">
    <property type="term" value="F:endonuclease activity"/>
    <property type="evidence" value="ECO:0007669"/>
    <property type="project" value="UniProtKB-KW"/>
</dbReference>
<evidence type="ECO:0000256" key="7">
    <source>
        <dbReference type="ARBA" id="ARBA00022918"/>
    </source>
</evidence>
<dbReference type="FunFam" id="3.10.20.370:FF:000001">
    <property type="entry name" value="Retrovirus-related Pol polyprotein from transposon 17.6-like protein"/>
    <property type="match status" value="1"/>
</dbReference>
<evidence type="ECO:0000259" key="11">
    <source>
        <dbReference type="Pfam" id="PF17917"/>
    </source>
</evidence>
<keyword evidence="6" id="KW-0378">Hydrolase</keyword>
<evidence type="ECO:0000256" key="8">
    <source>
        <dbReference type="SAM" id="Coils"/>
    </source>
</evidence>
<keyword evidence="2" id="KW-0808">Transferase</keyword>
<reference evidence="12" key="1">
    <citation type="journal article" date="2019" name="Sci. Rep.">
        <title>Draft genome of Tanacetum cinerariifolium, the natural source of mosquito coil.</title>
        <authorList>
            <person name="Yamashiro T."/>
            <person name="Shiraishi A."/>
            <person name="Satake H."/>
            <person name="Nakayama K."/>
        </authorList>
    </citation>
    <scope>NUCLEOTIDE SEQUENCE</scope>
</reference>
<dbReference type="CDD" id="cd01647">
    <property type="entry name" value="RT_LTR"/>
    <property type="match status" value="1"/>
</dbReference>
<keyword evidence="8" id="KW-0175">Coiled coil</keyword>
<evidence type="ECO:0000313" key="12">
    <source>
        <dbReference type="EMBL" id="GEU36072.1"/>
    </source>
</evidence>
<dbReference type="InterPro" id="IPR053134">
    <property type="entry name" value="RNA-dir_DNA_polymerase"/>
</dbReference>
<feature type="coiled-coil region" evidence="8">
    <location>
        <begin position="1177"/>
        <end position="1211"/>
    </location>
</feature>
<organism evidence="12">
    <name type="scientific">Tanacetum cinerariifolium</name>
    <name type="common">Dalmatian daisy</name>
    <name type="synonym">Chrysanthemum cinerariifolium</name>
    <dbReference type="NCBI Taxonomy" id="118510"/>
    <lineage>
        <taxon>Eukaryota</taxon>
        <taxon>Viridiplantae</taxon>
        <taxon>Streptophyta</taxon>
        <taxon>Embryophyta</taxon>
        <taxon>Tracheophyta</taxon>
        <taxon>Spermatophyta</taxon>
        <taxon>Magnoliopsida</taxon>
        <taxon>eudicotyledons</taxon>
        <taxon>Gunneridae</taxon>
        <taxon>Pentapetalae</taxon>
        <taxon>asterids</taxon>
        <taxon>campanulids</taxon>
        <taxon>Asterales</taxon>
        <taxon>Asteraceae</taxon>
        <taxon>Asteroideae</taxon>
        <taxon>Anthemideae</taxon>
        <taxon>Anthemidinae</taxon>
        <taxon>Tanacetum</taxon>
    </lineage>
</organism>
<dbReference type="InterPro" id="IPR043128">
    <property type="entry name" value="Rev_trsase/Diguanyl_cyclase"/>
</dbReference>
<dbReference type="PROSITE" id="PS00141">
    <property type="entry name" value="ASP_PROTEASE"/>
    <property type="match status" value="1"/>
</dbReference>
<feature type="region of interest" description="Disordered" evidence="9">
    <location>
        <begin position="393"/>
        <end position="416"/>
    </location>
</feature>
<dbReference type="InterPro" id="IPR021109">
    <property type="entry name" value="Peptidase_aspartic_dom_sf"/>
</dbReference>
<dbReference type="PANTHER" id="PTHR24559">
    <property type="entry name" value="TRANSPOSON TY3-I GAG-POL POLYPROTEIN"/>
    <property type="match status" value="1"/>
</dbReference>
<feature type="compositionally biased region" description="Low complexity" evidence="9">
    <location>
        <begin position="402"/>
        <end position="416"/>
    </location>
</feature>
<dbReference type="InterPro" id="IPR041373">
    <property type="entry name" value="RT_RNaseH"/>
</dbReference>
<dbReference type="CDD" id="cd09274">
    <property type="entry name" value="RNase_HI_RT_Ty3"/>
    <property type="match status" value="1"/>
</dbReference>
<evidence type="ECO:0000259" key="10">
    <source>
        <dbReference type="Pfam" id="PF00078"/>
    </source>
</evidence>
<evidence type="ECO:0000256" key="4">
    <source>
        <dbReference type="ARBA" id="ARBA00022722"/>
    </source>
</evidence>
<comment type="caution">
    <text evidence="12">The sequence shown here is derived from an EMBL/GenBank/DDBJ whole genome shotgun (WGS) entry which is preliminary data.</text>
</comment>
<dbReference type="GO" id="GO:0006508">
    <property type="term" value="P:proteolysis"/>
    <property type="evidence" value="ECO:0007669"/>
    <property type="project" value="InterPro"/>
</dbReference>
<keyword evidence="3" id="KW-0548">Nucleotidyltransferase</keyword>
<evidence type="ECO:0000256" key="1">
    <source>
        <dbReference type="ARBA" id="ARBA00012493"/>
    </source>
</evidence>
<keyword evidence="7" id="KW-0695">RNA-directed DNA polymerase</keyword>
<dbReference type="GO" id="GO:0003964">
    <property type="term" value="F:RNA-directed DNA polymerase activity"/>
    <property type="evidence" value="ECO:0007669"/>
    <property type="project" value="UniProtKB-KW"/>
</dbReference>
<evidence type="ECO:0000256" key="6">
    <source>
        <dbReference type="ARBA" id="ARBA00022801"/>
    </source>
</evidence>
<dbReference type="InterPro" id="IPR001969">
    <property type="entry name" value="Aspartic_peptidase_AS"/>
</dbReference>
<evidence type="ECO:0000256" key="3">
    <source>
        <dbReference type="ARBA" id="ARBA00022695"/>
    </source>
</evidence>
<evidence type="ECO:0000256" key="9">
    <source>
        <dbReference type="SAM" id="MobiDB-lite"/>
    </source>
</evidence>
<dbReference type="CDD" id="cd00303">
    <property type="entry name" value="retropepsin_like"/>
    <property type="match status" value="1"/>
</dbReference>
<keyword evidence="5" id="KW-0255">Endonuclease</keyword>
<dbReference type="EMBL" id="BKCJ010000767">
    <property type="protein sequence ID" value="GEU36072.1"/>
    <property type="molecule type" value="Genomic_DNA"/>
</dbReference>
<feature type="domain" description="Reverse transcriptase RNase H-like" evidence="11">
    <location>
        <begin position="755"/>
        <end position="842"/>
    </location>
</feature>
<dbReference type="Gene3D" id="3.10.20.370">
    <property type="match status" value="1"/>
</dbReference>
<dbReference type="Gene3D" id="3.10.10.10">
    <property type="entry name" value="HIV Type 1 Reverse Transcriptase, subunit A, domain 1"/>
    <property type="match status" value="1"/>
</dbReference>
<protein>
    <recommendedName>
        <fullName evidence="1">RNA-directed DNA polymerase</fullName>
        <ecNumber evidence="1">2.7.7.49</ecNumber>
    </recommendedName>
</protein>
<keyword evidence="4" id="KW-0540">Nuclease</keyword>
<dbReference type="Pfam" id="PF17917">
    <property type="entry name" value="RT_RNaseH"/>
    <property type="match status" value="1"/>
</dbReference>
<dbReference type="Gene3D" id="3.30.70.270">
    <property type="match status" value="1"/>
</dbReference>
<dbReference type="SUPFAM" id="SSF50630">
    <property type="entry name" value="Acid proteases"/>
    <property type="match status" value="1"/>
</dbReference>
<dbReference type="Pfam" id="PF00078">
    <property type="entry name" value="RVT_1"/>
    <property type="match status" value="1"/>
</dbReference>
<accession>A0A6L2JHA0</accession>
<sequence length="1306" mass="147581">MLTARNSVGSLPTLRLASRYPSDSSSSDYFLRYSSSGYAISDSLDDLSTAASARLSRKRYGSLTSSRIRDSDSVTDLYISSEDGYEPYIPREVGLRVDFEDNYEPYTEPDIDSDIQADIDEFITYADAIRARGMDDRDVVETVVEEEVGSKERDTVEVEVDPRVGPVIEDDARESVREDFLDHVTTDGAVKRLQGHMITRVDLVVTTMTERISVLEQDNTRLRGMLDVESQRVDRLHMPTATRTKITQDAINELIIERVDETLKAYEAARNLKTEAEIKNEQQDDHVKENVKNGNGNPNVNNKGVVPIARETIGVDDAYAMTWKALMKLMTKMVLEEEDKVEKYIGGLSDNIQGNVIASEPTGLRDAIRVANNLMDQKLKGYDIKNAEKKRRPGHYRNECPKLTNQNNKNKTGNKTENNKVKARAYTIGGGGSGPDSNIVTGTFLLNNRYATMLFDSGADRSFVSTTLSTFLDVIPSTLETSYVVELADRRIPETNVTLRSCTLGLLGHPLDIDLIPVELGSFNVIVGMDWLTKHQAVIVCDERIIRIPYEDKVLIIEGDGCKGGSKSKLGIISCTKTHKYIQKGCPVYQAKLRQRDLPGLPPTQKFEFQIDLVPRATPVARSPYRLTPLEMSRVYSKIDLRSSYHQLRVREEDIPKMAFKTRYGHYEFQLMPFGLTNASMVFMDLMNRVCKPYLDNFMIVFIDDILIYSKNKKEHKGHLKLILRLLKEEKLFAKFSKCEFWLSTCTDLALPEGSENFVVYCDASHQGLGVVLMQKEKVIAYASRQLKVHEKNYTIHDLELGAVVFVLKMWRHYLYGMKCVVFTDHKSLKHNLDQNELNMRQRLNLPKQILNAQADARKEENYIAKDLHGMINKLKPRADRTLCLNNRSWISCYGDLRALIMHESYKSKYRLFFNLISALNPTKVKTEPQPRTAHKVLLRTATPIRVIDMKDTVAVSGFSGIPPALKISPLNFANEDPPQIITKMGGSTFRGKSLAPLRLDVSSTFATPVTQDALTVAKSVSDPDPLSYAKPQLHSKLDIAQGARIVLRRESRVREINLLPLHGRVSRRYLLAEVVCNQQLPPGYPRRVSRHGRSHSTTRVAMGSQLRLRFEQEVRLLKKATAKIAKRNQWIQARKEEIKKLDQEIKSHSAVESEVHGFRNQTKNLEIMHEAEVDMKKAAEVKNAKLAKELESLRVQFSDLQVSNNQLSKQMDACLDKLSVDFDEELYPHMLTVIAGRRWVIGHGLRLVVMNCAKSSKLRQAFADVVSTGLVKGPPTIDGSEVPIGGSTRGIERCPYGVNHGIFCT</sequence>
<dbReference type="Gene3D" id="2.40.70.10">
    <property type="entry name" value="Acid Proteases"/>
    <property type="match status" value="1"/>
</dbReference>
<evidence type="ECO:0000256" key="2">
    <source>
        <dbReference type="ARBA" id="ARBA00022679"/>
    </source>
</evidence>